<evidence type="ECO:0000259" key="4">
    <source>
        <dbReference type="PROSITE" id="PS51387"/>
    </source>
</evidence>
<keyword evidence="3" id="KW-0560">Oxidoreductase</keyword>
<dbReference type="InterPro" id="IPR006094">
    <property type="entry name" value="Oxid_FAD_bind_N"/>
</dbReference>
<dbReference type="Gene3D" id="3.30.43.10">
    <property type="entry name" value="Uridine Diphospho-n-acetylenolpyruvylglucosamine Reductase, domain 2"/>
    <property type="match status" value="1"/>
</dbReference>
<proteinExistence type="predicted"/>
<evidence type="ECO:0000313" key="5">
    <source>
        <dbReference type="EMBL" id="RZS80120.1"/>
    </source>
</evidence>
<dbReference type="Pfam" id="PF01565">
    <property type="entry name" value="FAD_binding_4"/>
    <property type="match status" value="1"/>
</dbReference>
<dbReference type="InterPro" id="IPR016164">
    <property type="entry name" value="FAD-linked_Oxase-like_C"/>
</dbReference>
<dbReference type="SUPFAM" id="SSF56176">
    <property type="entry name" value="FAD-binding/transporter-associated domain-like"/>
    <property type="match status" value="1"/>
</dbReference>
<keyword evidence="1" id="KW-0285">Flavoprotein</keyword>
<evidence type="ECO:0000313" key="6">
    <source>
        <dbReference type="Proteomes" id="UP000293638"/>
    </source>
</evidence>
<dbReference type="PROSITE" id="PS51387">
    <property type="entry name" value="FAD_PCMH"/>
    <property type="match status" value="1"/>
</dbReference>
<dbReference type="AlphaFoldDB" id="A0A4Q7NBB9"/>
<comment type="caution">
    <text evidence="5">The sequence shown here is derived from an EMBL/GenBank/DDBJ whole genome shotgun (WGS) entry which is preliminary data.</text>
</comment>
<dbReference type="Pfam" id="PF04030">
    <property type="entry name" value="ALO"/>
    <property type="match status" value="1"/>
</dbReference>
<dbReference type="InterPro" id="IPR010031">
    <property type="entry name" value="FAD_lactone_oxidase-like"/>
</dbReference>
<accession>A0A4Q7NBB9</accession>
<dbReference type="EMBL" id="SGXD01000005">
    <property type="protein sequence ID" value="RZS80120.1"/>
    <property type="molecule type" value="Genomic_DNA"/>
</dbReference>
<dbReference type="Proteomes" id="UP000293638">
    <property type="component" value="Unassembled WGS sequence"/>
</dbReference>
<keyword evidence="2" id="KW-0274">FAD</keyword>
<dbReference type="InterPro" id="IPR016166">
    <property type="entry name" value="FAD-bd_PCMH"/>
</dbReference>
<dbReference type="GO" id="GO:0071949">
    <property type="term" value="F:FAD binding"/>
    <property type="evidence" value="ECO:0007669"/>
    <property type="project" value="InterPro"/>
</dbReference>
<dbReference type="Gene3D" id="3.30.465.10">
    <property type="match status" value="1"/>
</dbReference>
<gene>
    <name evidence="5" type="ORF">EV189_3601</name>
</gene>
<dbReference type="GO" id="GO:0003885">
    <property type="term" value="F:D-arabinono-1,4-lactone oxidase activity"/>
    <property type="evidence" value="ECO:0007669"/>
    <property type="project" value="InterPro"/>
</dbReference>
<dbReference type="GO" id="GO:0016020">
    <property type="term" value="C:membrane"/>
    <property type="evidence" value="ECO:0007669"/>
    <property type="project" value="InterPro"/>
</dbReference>
<dbReference type="InterPro" id="IPR016167">
    <property type="entry name" value="FAD-bd_PCMH_sub1"/>
</dbReference>
<reference evidence="5 6" key="1">
    <citation type="submission" date="2019-02" db="EMBL/GenBank/DDBJ databases">
        <title>Genomic Encyclopedia of Type Strains, Phase IV (KMG-IV): sequencing the most valuable type-strain genomes for metagenomic binning, comparative biology and taxonomic classification.</title>
        <authorList>
            <person name="Goeker M."/>
        </authorList>
    </citation>
    <scope>NUCLEOTIDE SEQUENCE [LARGE SCALE GENOMIC DNA]</scope>
    <source>
        <strain evidence="5 6">DSM 45622</strain>
    </source>
</reference>
<evidence type="ECO:0000256" key="3">
    <source>
        <dbReference type="ARBA" id="ARBA00023002"/>
    </source>
</evidence>
<feature type="domain" description="FAD-binding PCMH-type" evidence="4">
    <location>
        <begin position="26"/>
        <end position="196"/>
    </location>
</feature>
<keyword evidence="6" id="KW-1185">Reference proteome</keyword>
<dbReference type="RefSeq" id="WP_231116532.1">
    <property type="nucleotide sequence ID" value="NZ_SGXD01000005.1"/>
</dbReference>
<dbReference type="SUPFAM" id="SSF55103">
    <property type="entry name" value="FAD-linked oxidases, C-terminal domain"/>
    <property type="match status" value="1"/>
</dbReference>
<evidence type="ECO:0000256" key="2">
    <source>
        <dbReference type="ARBA" id="ARBA00022827"/>
    </source>
</evidence>
<organism evidence="5 6">
    <name type="scientific">Motilibacter rhizosphaerae</name>
    <dbReference type="NCBI Taxonomy" id="598652"/>
    <lineage>
        <taxon>Bacteria</taxon>
        <taxon>Bacillati</taxon>
        <taxon>Actinomycetota</taxon>
        <taxon>Actinomycetes</taxon>
        <taxon>Motilibacterales</taxon>
        <taxon>Motilibacteraceae</taxon>
        <taxon>Motilibacter</taxon>
    </lineage>
</organism>
<dbReference type="InterPro" id="IPR036318">
    <property type="entry name" value="FAD-bd_PCMH-like_sf"/>
</dbReference>
<name>A0A4Q7NBB9_9ACTN</name>
<evidence type="ECO:0000256" key="1">
    <source>
        <dbReference type="ARBA" id="ARBA00022630"/>
    </source>
</evidence>
<dbReference type="InterPro" id="IPR007173">
    <property type="entry name" value="ALO_C"/>
</dbReference>
<dbReference type="PANTHER" id="PTHR43762">
    <property type="entry name" value="L-GULONOLACTONE OXIDASE"/>
    <property type="match status" value="1"/>
</dbReference>
<sequence>MLVLAVDEDEEHAVQTISVTNWFGSITSSPQVVVEVQSVDEIVAVMKDKERYPSPVRAVGSNHSTTPCGVAEGGTLLVMRKMDRIVEIRDDTVTAQAGALYLDVNLELAKRGLQFFVNVELGNLTIGSACTGGTKDASMEGEFGQVASYAMVLKMVTPDGELVEIDGSDPDLLQVARSSYGLFGVVYEATFRVRRLAALDVHHERFTLEEFAAALPALRESGAGMMLYINPFKDLITVELRRYGEPTPARELSTWQWRLRDAVWSHYAPLFGHRVTTMVPSRRLRGMLIDGYNRLISAALTNLVRGKHTLPQAQQIRYPEVSGSSRYTFSIWAFPEDRYIDCLTRYFEFTKEHYRRTGYRVDLMSVGYRILSDRSSLFSYSYDGTIITFDPVSTGSEGWEQFLREYNELCSQMGGVPLFNQTNFLTRPQVDKAFGERVARFEGYRRRFDPEDRLLNAYFRELLASPAGGTVPTQPGTQRDASIDLAGKRVRL</sequence>
<protein>
    <submittedName>
        <fullName evidence="5">FAD/FMN-containing dehydrogenase</fullName>
    </submittedName>
</protein>
<dbReference type="PANTHER" id="PTHR43762:SF1">
    <property type="entry name" value="D-ARABINONO-1,4-LACTONE OXIDASE"/>
    <property type="match status" value="1"/>
</dbReference>
<dbReference type="InterPro" id="IPR016169">
    <property type="entry name" value="FAD-bd_PCMH_sub2"/>
</dbReference>